<dbReference type="AlphaFoldDB" id="A0A317NL41"/>
<evidence type="ECO:0000313" key="3">
    <source>
        <dbReference type="EMBL" id="PWV76161.1"/>
    </source>
</evidence>
<dbReference type="EMBL" id="QGTL01000004">
    <property type="protein sequence ID" value="PWV76161.1"/>
    <property type="molecule type" value="Genomic_DNA"/>
</dbReference>
<feature type="domain" description="DUF1707" evidence="2">
    <location>
        <begin position="95"/>
        <end position="147"/>
    </location>
</feature>
<dbReference type="Proteomes" id="UP000246410">
    <property type="component" value="Unassembled WGS sequence"/>
</dbReference>
<dbReference type="PANTHER" id="PTHR40763">
    <property type="entry name" value="MEMBRANE PROTEIN-RELATED"/>
    <property type="match status" value="1"/>
</dbReference>
<keyword evidence="1" id="KW-0472">Membrane</keyword>
<gene>
    <name evidence="3" type="ORF">DFR69_104264</name>
</gene>
<dbReference type="PANTHER" id="PTHR40763:SF4">
    <property type="entry name" value="DUF1707 DOMAIN-CONTAINING PROTEIN"/>
    <property type="match status" value="1"/>
</dbReference>
<comment type="caution">
    <text evidence="3">The sequence shown here is derived from an EMBL/GenBank/DDBJ whole genome shotgun (WGS) entry which is preliminary data.</text>
</comment>
<keyword evidence="1" id="KW-1133">Transmembrane helix</keyword>
<feature type="domain" description="DUF1707" evidence="2">
    <location>
        <begin position="15"/>
        <end position="67"/>
    </location>
</feature>
<dbReference type="InterPro" id="IPR012551">
    <property type="entry name" value="DUF1707_SHOCT-like"/>
</dbReference>
<protein>
    <submittedName>
        <fullName evidence="3">Uncharacterized protein DUF1707</fullName>
    </submittedName>
</protein>
<proteinExistence type="predicted"/>
<organism evidence="3 4">
    <name type="scientific">Nocardia neocaledoniensis</name>
    <dbReference type="NCBI Taxonomy" id="236511"/>
    <lineage>
        <taxon>Bacteria</taxon>
        <taxon>Bacillati</taxon>
        <taxon>Actinomycetota</taxon>
        <taxon>Actinomycetes</taxon>
        <taxon>Mycobacteriales</taxon>
        <taxon>Nocardiaceae</taxon>
        <taxon>Nocardia</taxon>
    </lineage>
</organism>
<sequence length="357" mass="38519">MADSGQARRAADSVTRARDIDRAQVSTVLDAAYAEGQLGADEYHDRSARAGTARTLGELAALTADLQSPAVFGEQASTERKRFGRRHSGEYPARTRARDADRARTVAALDAARADGQLDAEEHSASTELAEQARTLGDLSTLVAELQQRPVAPTKPKARNTFRIATVAAAVVFAIGGFVWTVRDDKPSPAAREAAAVNYNAAAPLVIQTPKLTTQAGFVQFRDDYRTKFGDTRVDEAVLHEEHASAVRRAAPDADWTADWTYRGGFDRSNGQVSTRQRETVEIDLAQIDADALGAALTTAAATLLVRDGVVTHFRIANDSWVGRPAITIFVRNEVAQSGHMTLALTGEVLQTYPYKG</sequence>
<evidence type="ECO:0000256" key="1">
    <source>
        <dbReference type="SAM" id="Phobius"/>
    </source>
</evidence>
<keyword evidence="4" id="KW-1185">Reference proteome</keyword>
<dbReference type="RefSeq" id="WP_110037821.1">
    <property type="nucleotide sequence ID" value="NZ_QGTL01000004.1"/>
</dbReference>
<reference evidence="3 4" key="1">
    <citation type="submission" date="2018-05" db="EMBL/GenBank/DDBJ databases">
        <title>Genomic Encyclopedia of Type Strains, Phase IV (KMG-IV): sequencing the most valuable type-strain genomes for metagenomic binning, comparative biology and taxonomic classification.</title>
        <authorList>
            <person name="Goeker M."/>
        </authorList>
    </citation>
    <scope>NUCLEOTIDE SEQUENCE [LARGE SCALE GENOMIC DNA]</scope>
    <source>
        <strain evidence="3 4">DSM 44717</strain>
    </source>
</reference>
<name>A0A317NL41_9NOCA</name>
<keyword evidence="1" id="KW-0812">Transmembrane</keyword>
<evidence type="ECO:0000313" key="4">
    <source>
        <dbReference type="Proteomes" id="UP000246410"/>
    </source>
</evidence>
<feature type="transmembrane region" description="Helical" evidence="1">
    <location>
        <begin position="164"/>
        <end position="182"/>
    </location>
</feature>
<accession>A0A317NL41</accession>
<dbReference type="Pfam" id="PF08044">
    <property type="entry name" value="DUF1707"/>
    <property type="match status" value="2"/>
</dbReference>
<evidence type="ECO:0000259" key="2">
    <source>
        <dbReference type="Pfam" id="PF08044"/>
    </source>
</evidence>